<dbReference type="RefSeq" id="XP_065670579.1">
    <property type="nucleotide sequence ID" value="XM_065814507.1"/>
</dbReference>
<evidence type="ECO:0000313" key="2">
    <source>
        <dbReference type="RefSeq" id="XP_065670579.1"/>
    </source>
</evidence>
<keyword evidence="1" id="KW-1185">Reference proteome</keyword>
<protein>
    <submittedName>
        <fullName evidence="2">Uncharacterized protein LOC124817179 isoform X3</fullName>
    </submittedName>
</protein>
<accession>A0ABM4D8D6</accession>
<dbReference type="GeneID" id="124817179"/>
<organism evidence="1 2">
    <name type="scientific">Hydra vulgaris</name>
    <name type="common">Hydra</name>
    <name type="synonym">Hydra attenuata</name>
    <dbReference type="NCBI Taxonomy" id="6087"/>
    <lineage>
        <taxon>Eukaryota</taxon>
        <taxon>Metazoa</taxon>
        <taxon>Cnidaria</taxon>
        <taxon>Hydrozoa</taxon>
        <taxon>Hydroidolina</taxon>
        <taxon>Anthoathecata</taxon>
        <taxon>Aplanulata</taxon>
        <taxon>Hydridae</taxon>
        <taxon>Hydra</taxon>
    </lineage>
</organism>
<proteinExistence type="predicted"/>
<evidence type="ECO:0000313" key="1">
    <source>
        <dbReference type="Proteomes" id="UP001652625"/>
    </source>
</evidence>
<sequence>METTKQILLKRNPRTEKELYECKKLSSHDQQNSKFISMLAFGNRIKSLEPLSDHSYTLRCLWNAKKLFRGSSFSSCFLPLGNKVVQKSQVDAQNSIHGSINRKRNVTKRKNYFTQTQPEVSSSNICSVHKSICLPFPRCSFVNLPDNYLLPSFYTQKGYTQYISINKISQCLLNLSCGDCLLKIKQLKKNVNQSLNSFHYNILSTKFGSFIKKSFQEKKSEFHFNRLSYPKVKKTWNKKKIKTYSSRKLEEKKMMKHLQSLLPAIYQLDSNSPDVILKYSAEYIKDLEEELKYSIKEFDSSIDSSISIDRCPLPLDVGPVLENISEKLSDQWNLDDSFKLLFPNLTYNSNLESTSASGKLMSSEELSNSITPNSFDYINEKTRDHDDNCDNGDELELSTNYFIDDILMKSFNCVNYDFDPCLLELYEEISSDTNMKDEYIYDDVNLNSSAVSVDDFGRRLFSVADKSILTSVSYT</sequence>
<reference evidence="2" key="1">
    <citation type="submission" date="2025-08" db="UniProtKB">
        <authorList>
            <consortium name="RefSeq"/>
        </authorList>
    </citation>
    <scope>IDENTIFICATION</scope>
</reference>
<name>A0ABM4D8D6_HYDVU</name>
<gene>
    <name evidence="2" type="primary">LOC124817179</name>
</gene>
<dbReference type="Proteomes" id="UP001652625">
    <property type="component" value="Chromosome 12"/>
</dbReference>